<dbReference type="OrthoDB" id="6194521at2"/>
<dbReference type="InterPro" id="IPR002589">
    <property type="entry name" value="Macro_dom"/>
</dbReference>
<dbReference type="PANTHER" id="PTHR11106:SF111">
    <property type="entry name" value="MACRO DOMAIN-CONTAINING PROTEIN"/>
    <property type="match status" value="1"/>
</dbReference>
<evidence type="ECO:0000259" key="1">
    <source>
        <dbReference type="PROSITE" id="PS51154"/>
    </source>
</evidence>
<dbReference type="KEGG" id="tro:trd_1341"/>
<dbReference type="Pfam" id="PF01661">
    <property type="entry name" value="Macro"/>
    <property type="match status" value="1"/>
</dbReference>
<evidence type="ECO:0000313" key="2">
    <source>
        <dbReference type="EMBL" id="ACM04962.1"/>
    </source>
</evidence>
<accession>B9L2D9</accession>
<feature type="domain" description="Macro" evidence="1">
    <location>
        <begin position="1"/>
        <end position="176"/>
    </location>
</feature>
<dbReference type="InterPro" id="IPR043472">
    <property type="entry name" value="Macro_dom-like"/>
</dbReference>
<evidence type="ECO:0000313" key="3">
    <source>
        <dbReference type="Proteomes" id="UP000000447"/>
    </source>
</evidence>
<dbReference type="eggNOG" id="COG2110">
    <property type="taxonomic scope" value="Bacteria"/>
</dbReference>
<proteinExistence type="predicted"/>
<dbReference type="EMBL" id="CP001275">
    <property type="protein sequence ID" value="ACM04962.1"/>
    <property type="molecule type" value="Genomic_DNA"/>
</dbReference>
<dbReference type="SUPFAM" id="SSF52949">
    <property type="entry name" value="Macro domain-like"/>
    <property type="match status" value="1"/>
</dbReference>
<name>B9L2D9_THERP</name>
<dbReference type="PROSITE" id="PS51154">
    <property type="entry name" value="MACRO"/>
    <property type="match status" value="1"/>
</dbReference>
<sequence>MAGPLLEVQVGDITAVDTEAIVNAANSQLWMGSGVAGAIKRAGGEEIEREAVAQGPISVGEAVVTTAGRLPFAAVIHAAAMGYDERGAMIPATSETVYAATRAALERCAERPLRSVAFPALGTGVGGLDLVTCAAAMVRAVRDHAASGAALPERVVFVVRSEEAADAFLRAIASPS</sequence>
<dbReference type="STRING" id="309801.trd_1341"/>
<dbReference type="HOGENOM" id="CLU_046550_7_2_0"/>
<dbReference type="Gene3D" id="3.40.220.10">
    <property type="entry name" value="Leucine Aminopeptidase, subunit E, domain 1"/>
    <property type="match status" value="1"/>
</dbReference>
<reference evidence="2 3" key="1">
    <citation type="journal article" date="2009" name="PLoS ONE">
        <title>Complete genome sequence of the aerobic CO-oxidizing thermophile Thermomicrobium roseum.</title>
        <authorList>
            <person name="Wu D."/>
            <person name="Raymond J."/>
            <person name="Wu M."/>
            <person name="Chatterji S."/>
            <person name="Ren Q."/>
            <person name="Graham J.E."/>
            <person name="Bryant D.A."/>
            <person name="Robb F."/>
            <person name="Colman A."/>
            <person name="Tallon L.J."/>
            <person name="Badger J.H."/>
            <person name="Madupu R."/>
            <person name="Ward N.L."/>
            <person name="Eisen J.A."/>
        </authorList>
    </citation>
    <scope>NUCLEOTIDE SEQUENCE [LARGE SCALE GENOMIC DNA]</scope>
    <source>
        <strain evidence="3">ATCC 27502 / DSM 5159 / P-2</strain>
    </source>
</reference>
<dbReference type="Proteomes" id="UP000000447">
    <property type="component" value="Chromosome"/>
</dbReference>
<organism evidence="2 3">
    <name type="scientific">Thermomicrobium roseum (strain ATCC 27502 / DSM 5159 / P-2)</name>
    <dbReference type="NCBI Taxonomy" id="309801"/>
    <lineage>
        <taxon>Bacteria</taxon>
        <taxon>Pseudomonadati</taxon>
        <taxon>Thermomicrobiota</taxon>
        <taxon>Thermomicrobia</taxon>
        <taxon>Thermomicrobiales</taxon>
        <taxon>Thermomicrobiaceae</taxon>
        <taxon>Thermomicrobium</taxon>
    </lineage>
</organism>
<protein>
    <submittedName>
        <fullName evidence="2">Appr-1-p processing enzyme family protein</fullName>
    </submittedName>
</protein>
<dbReference type="AlphaFoldDB" id="B9L2D9"/>
<keyword evidence="3" id="KW-1185">Reference proteome</keyword>
<dbReference type="SMART" id="SM00506">
    <property type="entry name" value="A1pp"/>
    <property type="match status" value="1"/>
</dbReference>
<dbReference type="RefSeq" id="WP_015922290.1">
    <property type="nucleotide sequence ID" value="NC_011959.1"/>
</dbReference>
<dbReference type="PANTHER" id="PTHR11106">
    <property type="entry name" value="GANGLIOSIDE INDUCED DIFFERENTIATION ASSOCIATED PROTEIN 2-RELATED"/>
    <property type="match status" value="1"/>
</dbReference>
<gene>
    <name evidence="2" type="ordered locus">trd_1341</name>
</gene>